<dbReference type="GO" id="GO:0030313">
    <property type="term" value="C:cell envelope"/>
    <property type="evidence" value="ECO:0007669"/>
    <property type="project" value="UniProtKB-SubCell"/>
</dbReference>
<dbReference type="Gene3D" id="3.40.50.1980">
    <property type="entry name" value="Nitrogenase molybdenum iron protein domain"/>
    <property type="match status" value="3"/>
</dbReference>
<dbReference type="PANTHER" id="PTHR42953">
    <property type="entry name" value="HIGH-AFFINITY ZINC UPTAKE SYSTEM PROTEIN ZNUA-RELATED"/>
    <property type="match status" value="1"/>
</dbReference>
<dbReference type="EMBL" id="CP026948">
    <property type="protein sequence ID" value="AWB84638.1"/>
    <property type="molecule type" value="Genomic_DNA"/>
</dbReference>
<gene>
    <name evidence="5" type="ORF">C3E79_09265</name>
</gene>
<evidence type="ECO:0000313" key="6">
    <source>
        <dbReference type="Proteomes" id="UP000244754"/>
    </source>
</evidence>
<dbReference type="AlphaFoldDB" id="A0A2S0WFT0"/>
<dbReference type="OrthoDB" id="5296019at2"/>
<sequence>MLSTTPMRAASLAVAASASLFIASCSAGNAPSDNAAPQASGSPEAKTTTVVATTNVWADVAGAVLGEEVPAVISNPATDPHEFEPSAADLAKVTEAGLLVANGGAYDNAIYSAADPANVISAIPLVDGAHAHAGHDHAGHDHAGHDHASEEMPAGHEGESPEEHAAHAGHDHAGHDHADGENEHVWYDTKTVREVADKLAADAEKEGHDADTAEVTKRLDAIQSKLDALPGARVAQTHPIADAIIEATALNDVTPAEFRQATLNENEPASSSVAELITMIENGEVDLVINNPQTPDALTERILEAAKAKGVAVVDIAETPQGGADFFDYFDEIAASLAEALKA</sequence>
<dbReference type="SUPFAM" id="SSF53807">
    <property type="entry name" value="Helical backbone' metal receptor"/>
    <property type="match status" value="1"/>
</dbReference>
<dbReference type="GO" id="GO:0030001">
    <property type="term" value="P:metal ion transport"/>
    <property type="evidence" value="ECO:0007669"/>
    <property type="project" value="InterPro"/>
</dbReference>
<keyword evidence="2" id="KW-0813">Transport</keyword>
<name>A0A2S0WFT0_9CORY</name>
<protein>
    <submittedName>
        <fullName evidence="5">ABC transporter substrate-binding protein</fullName>
    </submittedName>
</protein>
<keyword evidence="6" id="KW-1185">Reference proteome</keyword>
<dbReference type="KEGG" id="clia:C3E79_09265"/>
<proteinExistence type="predicted"/>
<dbReference type="RefSeq" id="WP_108404646.1">
    <property type="nucleotide sequence ID" value="NZ_CP026948.1"/>
</dbReference>
<evidence type="ECO:0000256" key="4">
    <source>
        <dbReference type="ARBA" id="ARBA00022729"/>
    </source>
</evidence>
<keyword evidence="3" id="KW-0479">Metal-binding</keyword>
<dbReference type="GO" id="GO:0046872">
    <property type="term" value="F:metal ion binding"/>
    <property type="evidence" value="ECO:0007669"/>
    <property type="project" value="UniProtKB-KW"/>
</dbReference>
<dbReference type="InterPro" id="IPR050492">
    <property type="entry name" value="Bact_metal-bind_prot9"/>
</dbReference>
<evidence type="ECO:0000256" key="3">
    <source>
        <dbReference type="ARBA" id="ARBA00022723"/>
    </source>
</evidence>
<evidence type="ECO:0000313" key="5">
    <source>
        <dbReference type="EMBL" id="AWB84638.1"/>
    </source>
</evidence>
<dbReference type="PANTHER" id="PTHR42953:SF1">
    <property type="entry name" value="METAL-BINDING PROTEIN HI_0362-RELATED"/>
    <property type="match status" value="1"/>
</dbReference>
<comment type="subcellular location">
    <subcellularLocation>
        <location evidence="1">Cell envelope</location>
    </subcellularLocation>
</comment>
<evidence type="ECO:0000256" key="2">
    <source>
        <dbReference type="ARBA" id="ARBA00022448"/>
    </source>
</evidence>
<organism evidence="5 6">
    <name type="scientific">Corynebacterium liangguodongii</name>
    <dbReference type="NCBI Taxonomy" id="2079535"/>
    <lineage>
        <taxon>Bacteria</taxon>
        <taxon>Bacillati</taxon>
        <taxon>Actinomycetota</taxon>
        <taxon>Actinomycetes</taxon>
        <taxon>Mycobacteriales</taxon>
        <taxon>Corynebacteriaceae</taxon>
        <taxon>Corynebacterium</taxon>
    </lineage>
</organism>
<keyword evidence="4" id="KW-0732">Signal</keyword>
<reference evidence="6" key="1">
    <citation type="submission" date="2018-01" db="EMBL/GenBank/DDBJ databases">
        <authorList>
            <person name="Li J."/>
        </authorList>
    </citation>
    <scope>NUCLEOTIDE SEQUENCE [LARGE SCALE GENOMIC DNA]</scope>
    <source>
        <strain evidence="6">2184</strain>
    </source>
</reference>
<dbReference type="InterPro" id="IPR006127">
    <property type="entry name" value="ZnuA-like"/>
</dbReference>
<dbReference type="Pfam" id="PF01297">
    <property type="entry name" value="ZnuA"/>
    <property type="match status" value="1"/>
</dbReference>
<evidence type="ECO:0000256" key="1">
    <source>
        <dbReference type="ARBA" id="ARBA00004196"/>
    </source>
</evidence>
<accession>A0A2S0WFT0</accession>
<dbReference type="Proteomes" id="UP000244754">
    <property type="component" value="Chromosome"/>
</dbReference>